<keyword evidence="3" id="KW-1185">Reference proteome</keyword>
<proteinExistence type="predicted"/>
<dbReference type="EMBL" id="LT630450">
    <property type="protein sequence ID" value="SFV73899.1"/>
    <property type="molecule type" value="Genomic_DNA"/>
</dbReference>
<feature type="transmembrane region" description="Helical" evidence="1">
    <location>
        <begin position="7"/>
        <end position="39"/>
    </location>
</feature>
<evidence type="ECO:0000256" key="1">
    <source>
        <dbReference type="SAM" id="Phobius"/>
    </source>
</evidence>
<organism evidence="2 3">
    <name type="scientific">Desulfovibrio piger</name>
    <dbReference type="NCBI Taxonomy" id="901"/>
    <lineage>
        <taxon>Bacteria</taxon>
        <taxon>Pseudomonadati</taxon>
        <taxon>Thermodesulfobacteriota</taxon>
        <taxon>Desulfovibrionia</taxon>
        <taxon>Desulfovibrionales</taxon>
        <taxon>Desulfovibrionaceae</taxon>
        <taxon>Desulfovibrio</taxon>
    </lineage>
</organism>
<dbReference type="KEGG" id="dpg:DESPIGER_2075"/>
<accession>A0A1K1LGS9</accession>
<evidence type="ECO:0000313" key="3">
    <source>
        <dbReference type="Proteomes" id="UP000186323"/>
    </source>
</evidence>
<feature type="transmembrane region" description="Helical" evidence="1">
    <location>
        <begin position="91"/>
        <end position="113"/>
    </location>
</feature>
<dbReference type="OrthoDB" id="5470719at2"/>
<gene>
    <name evidence="2" type="ORF">DESPIGER_2075</name>
</gene>
<evidence type="ECO:0000313" key="2">
    <source>
        <dbReference type="EMBL" id="SFV73899.1"/>
    </source>
</evidence>
<sequence length="156" mass="17582">MQAVRNIFWWLCFVALGICVQSLVPCLDALVVGLVILLQERDYKNLCWLLPLFVLLQEGIGTSSFGATIVWYALVCLIYRLLRWLLGLGNFFLVLLLSICLGGACFGLGWLFAPLHAVHFDPQEFLDRSLIQALYLPVAWLLLTATRPLACSHDEE</sequence>
<keyword evidence="1" id="KW-1133">Transmembrane helix</keyword>
<dbReference type="Proteomes" id="UP000186323">
    <property type="component" value="Chromosome I"/>
</dbReference>
<keyword evidence="1" id="KW-0812">Transmembrane</keyword>
<keyword evidence="1" id="KW-0472">Membrane</keyword>
<dbReference type="RefSeq" id="WP_072336260.1">
    <property type="nucleotide sequence ID" value="NZ_CALJDE010000031.1"/>
</dbReference>
<feature type="transmembrane region" description="Helical" evidence="1">
    <location>
        <begin position="59"/>
        <end position="79"/>
    </location>
</feature>
<reference evidence="3" key="1">
    <citation type="submission" date="2016-10" db="EMBL/GenBank/DDBJ databases">
        <authorList>
            <person name="Wegmann U."/>
        </authorList>
    </citation>
    <scope>NUCLEOTIDE SEQUENCE [LARGE SCALE GENOMIC DNA]</scope>
</reference>
<dbReference type="AlphaFoldDB" id="A0A1K1LGS9"/>
<name>A0A1K1LGS9_9BACT</name>
<protein>
    <submittedName>
        <fullName evidence="2">Rod shape-determining protein MreD</fullName>
    </submittedName>
</protein>